<organism evidence="7 8">
    <name type="scientific">Nicrophorus vespilloides</name>
    <name type="common">Boreal carrion beetle</name>
    <dbReference type="NCBI Taxonomy" id="110193"/>
    <lineage>
        <taxon>Eukaryota</taxon>
        <taxon>Metazoa</taxon>
        <taxon>Ecdysozoa</taxon>
        <taxon>Arthropoda</taxon>
        <taxon>Hexapoda</taxon>
        <taxon>Insecta</taxon>
        <taxon>Pterygota</taxon>
        <taxon>Neoptera</taxon>
        <taxon>Endopterygota</taxon>
        <taxon>Coleoptera</taxon>
        <taxon>Polyphaga</taxon>
        <taxon>Staphyliniformia</taxon>
        <taxon>Silphidae</taxon>
        <taxon>Nicrophorinae</taxon>
        <taxon>Nicrophorus</taxon>
    </lineage>
</organism>
<keyword evidence="3 5" id="KW-1133">Transmembrane helix</keyword>
<keyword evidence="2 5" id="KW-0812">Transmembrane</keyword>
<evidence type="ECO:0000256" key="1">
    <source>
        <dbReference type="ARBA" id="ARBA00004141"/>
    </source>
</evidence>
<dbReference type="PIRSF" id="PIRSF023381">
    <property type="entry name" value="MannP-dilichol_defect-1p"/>
    <property type="match status" value="1"/>
</dbReference>
<evidence type="ECO:0000313" key="7">
    <source>
        <dbReference type="Proteomes" id="UP000695000"/>
    </source>
</evidence>
<feature type="transmembrane region" description="Helical" evidence="6">
    <location>
        <begin position="184"/>
        <end position="206"/>
    </location>
</feature>
<feature type="transmembrane region" description="Helical" evidence="6">
    <location>
        <begin position="12"/>
        <end position="33"/>
    </location>
</feature>
<evidence type="ECO:0000256" key="3">
    <source>
        <dbReference type="ARBA" id="ARBA00022989"/>
    </source>
</evidence>
<keyword evidence="4 5" id="KW-0472">Membrane</keyword>
<dbReference type="Pfam" id="PF04193">
    <property type="entry name" value="PQ-loop"/>
    <property type="match status" value="1"/>
</dbReference>
<feature type="transmembrane region" description="Helical" evidence="6">
    <location>
        <begin position="45"/>
        <end position="65"/>
    </location>
</feature>
<name>A0ABM1MYX4_NICVS</name>
<sequence>MIFKEDGGILQIISDFLSIITISTCLILKFPQIWNVFKVKNTKGINLIGLLMELGSCTVMLSYNYRNGYSILSYMEYPIILIQQIILILFVIYYSGYFNKYTYMGASIYISTAGGFLLGILPREILMFLVPFCTPIGASAKVVQLLEICKTKNSESVSLLTWFISAFTNFTRIFTILIESADTSLLLNFSVNTFLSTCVMLVAYYYKPYVGGVRKKQ</sequence>
<evidence type="ECO:0000256" key="2">
    <source>
        <dbReference type="ARBA" id="ARBA00022692"/>
    </source>
</evidence>
<reference evidence="8" key="1">
    <citation type="submission" date="2025-08" db="UniProtKB">
        <authorList>
            <consortium name="RefSeq"/>
        </authorList>
    </citation>
    <scope>IDENTIFICATION</scope>
    <source>
        <tissue evidence="8">Whole Larva</tissue>
    </source>
</reference>
<keyword evidence="7" id="KW-1185">Reference proteome</keyword>
<protein>
    <recommendedName>
        <fullName evidence="5">Solute carrier family 66 member 3</fullName>
    </recommendedName>
</protein>
<evidence type="ECO:0000256" key="5">
    <source>
        <dbReference type="PIRNR" id="PIRNR023381"/>
    </source>
</evidence>
<dbReference type="RefSeq" id="XP_017779774.1">
    <property type="nucleotide sequence ID" value="XM_017924285.1"/>
</dbReference>
<dbReference type="GeneID" id="108565036"/>
<dbReference type="PANTHER" id="PTHR12226">
    <property type="entry name" value="MANNOSE-P-DOLICHOL UTILIZATION DEFECT 1 LEC35 -RELATED"/>
    <property type="match status" value="1"/>
</dbReference>
<proteinExistence type="predicted"/>
<feature type="transmembrane region" description="Helical" evidence="6">
    <location>
        <begin position="101"/>
        <end position="121"/>
    </location>
</feature>
<comment type="subcellular location">
    <subcellularLocation>
        <location evidence="1 5">Membrane</location>
        <topology evidence="1 5">Multi-pass membrane protein</topology>
    </subcellularLocation>
</comment>
<feature type="transmembrane region" description="Helical" evidence="6">
    <location>
        <begin position="77"/>
        <end position="95"/>
    </location>
</feature>
<dbReference type="InterPro" id="IPR006603">
    <property type="entry name" value="PQ-loop_rpt"/>
</dbReference>
<gene>
    <name evidence="8" type="primary">LOC108565036</name>
</gene>
<evidence type="ECO:0000313" key="8">
    <source>
        <dbReference type="RefSeq" id="XP_017779774.1"/>
    </source>
</evidence>
<evidence type="ECO:0000256" key="6">
    <source>
        <dbReference type="SAM" id="Phobius"/>
    </source>
</evidence>
<evidence type="ECO:0000256" key="4">
    <source>
        <dbReference type="ARBA" id="ARBA00023136"/>
    </source>
</evidence>
<dbReference type="Proteomes" id="UP000695000">
    <property type="component" value="Unplaced"/>
</dbReference>
<feature type="transmembrane region" description="Helical" evidence="6">
    <location>
        <begin position="159"/>
        <end position="178"/>
    </location>
</feature>
<dbReference type="Gene3D" id="1.20.1280.290">
    <property type="match status" value="2"/>
</dbReference>
<dbReference type="InterPro" id="IPR016817">
    <property type="entry name" value="MannP-dilichol_defect-1"/>
</dbReference>
<accession>A0ABM1MYX4</accession>
<dbReference type="PANTHER" id="PTHR12226:SF3">
    <property type="entry name" value="SOLUTE CARRIER FAMILY 66 MEMBER 3"/>
    <property type="match status" value="1"/>
</dbReference>